<name>A0A975B0M4_9BACT</name>
<dbReference type="PANTHER" id="PTHR11060">
    <property type="entry name" value="PROTEIN MEMO1"/>
    <property type="match status" value="1"/>
</dbReference>
<keyword evidence="6" id="KW-1185">Reference proteome</keyword>
<dbReference type="PANTHER" id="PTHR11060:SF0">
    <property type="entry name" value="PROTEIN MEMO1"/>
    <property type="match status" value="1"/>
</dbReference>
<dbReference type="CDD" id="cd07361">
    <property type="entry name" value="MEMO_like"/>
    <property type="match status" value="1"/>
</dbReference>
<dbReference type="Pfam" id="PF01871">
    <property type="entry name" value="AMMECR1"/>
    <property type="match status" value="1"/>
</dbReference>
<protein>
    <recommendedName>
        <fullName evidence="2">MEMO1 family protein GJV85_07960</fullName>
    </recommendedName>
</protein>
<dbReference type="KEGG" id="saqt:GJV85_07960"/>
<dbReference type="Gene3D" id="3.30.700.20">
    <property type="entry name" value="Hypothetical protein ph0010, domain 1"/>
    <property type="match status" value="1"/>
</dbReference>
<sequence>MRSKSKIRFLFLLLVLMMNNLHANREPAVSGSFYPSNPTELLSQINLAFKETKKFEQKEINAIIVPHAGYVFSGSIAATAYNTLTKKYKNIFLIGSSHHINIDGVSIYNRGNYQTPLGEVQVNKTIVNELMKNNSFISYEEDAHKKEHTLEVQLPFLQAIYKSDMQIVPIIMATSEIDTIMKMSKALEPYFNDENLFVISTDLSHYPNYEDAQKVDMNILNALTKNSPFKLIDAIVENESSKKENLQTSACGWSSLLTLLYLTQEKDYKYEILEYKNSGDTKYGEKDRVVGYGAMRVFKNSEEFFLEQNEKDQLKEIAKLSLYEAVINNKKVAVDTEKLSNKSKLPLGAFVTLYKDKKLKGCIGRFEPKEPLYDVITDMAISASRHDTRFTPVQKDELKDIEIEISVLTPRRKVNSIDEVIIGKHGIYVSYGAKNGTYLPKVATDMNWSAEEFVKSCCEQKAGIAKEDCKNAELYVYEAIVF</sequence>
<reference evidence="5" key="2">
    <citation type="submission" date="2021-04" db="EMBL/GenBank/DDBJ databases">
        <title>Isolation and characterization of a novel species of the genus Sulfurimonas.</title>
        <authorList>
            <person name="Fukui M."/>
        </authorList>
    </citation>
    <scope>NUCLEOTIDE SEQUENCE</scope>
    <source>
        <strain evidence="5">H1576</strain>
    </source>
</reference>
<dbReference type="NCBIfam" id="TIGR00296">
    <property type="entry name" value="TIGR00296 family protein"/>
    <property type="match status" value="1"/>
</dbReference>
<comment type="similarity">
    <text evidence="1 2">Belongs to the MEMO1 family.</text>
</comment>
<dbReference type="InterPro" id="IPR002733">
    <property type="entry name" value="AMMECR1_domain"/>
</dbReference>
<accession>A0A975B0M4</accession>
<dbReference type="InterPro" id="IPR036071">
    <property type="entry name" value="AMMECR1_dom_sf"/>
</dbReference>
<dbReference type="SUPFAM" id="SSF143447">
    <property type="entry name" value="AMMECR1-like"/>
    <property type="match status" value="1"/>
</dbReference>
<proteinExistence type="inferred from homology"/>
<keyword evidence="3" id="KW-0732">Signal</keyword>
<dbReference type="Gene3D" id="3.40.830.10">
    <property type="entry name" value="LigB-like"/>
    <property type="match status" value="1"/>
</dbReference>
<dbReference type="HAMAP" id="MF_00055">
    <property type="entry name" value="MEMO1"/>
    <property type="match status" value="1"/>
</dbReference>
<dbReference type="InterPro" id="IPR027623">
    <property type="entry name" value="AmmeMemoSam_A"/>
</dbReference>
<evidence type="ECO:0000256" key="3">
    <source>
        <dbReference type="SAM" id="SignalP"/>
    </source>
</evidence>
<dbReference type="InterPro" id="IPR027485">
    <property type="entry name" value="AMMECR1_N"/>
</dbReference>
<dbReference type="InterPro" id="IPR023473">
    <property type="entry name" value="AMMECR1"/>
</dbReference>
<evidence type="ECO:0000256" key="2">
    <source>
        <dbReference type="HAMAP-Rule" id="MF_00055"/>
    </source>
</evidence>
<evidence type="ECO:0000259" key="4">
    <source>
        <dbReference type="PROSITE" id="PS51112"/>
    </source>
</evidence>
<reference evidence="5" key="1">
    <citation type="submission" date="2019-11" db="EMBL/GenBank/DDBJ databases">
        <authorList>
            <person name="Kojima H."/>
        </authorList>
    </citation>
    <scope>NUCLEOTIDE SEQUENCE</scope>
    <source>
        <strain evidence="5">H1576</strain>
    </source>
</reference>
<evidence type="ECO:0000256" key="1">
    <source>
        <dbReference type="ARBA" id="ARBA00006315"/>
    </source>
</evidence>
<dbReference type="Gene3D" id="3.30.1490.150">
    <property type="entry name" value="Hypothetical protein ph0010, domain 2"/>
    <property type="match status" value="1"/>
</dbReference>
<evidence type="ECO:0000313" key="5">
    <source>
        <dbReference type="EMBL" id="QSZ42046.1"/>
    </source>
</evidence>
<feature type="signal peptide" evidence="3">
    <location>
        <begin position="1"/>
        <end position="23"/>
    </location>
</feature>
<dbReference type="Proteomes" id="UP000671852">
    <property type="component" value="Chromosome"/>
</dbReference>
<gene>
    <name evidence="5" type="primary">amrB</name>
    <name evidence="5" type="ORF">GJV85_07960</name>
</gene>
<dbReference type="InterPro" id="IPR002737">
    <property type="entry name" value="MEMO1_fam"/>
</dbReference>
<dbReference type="EMBL" id="CP046072">
    <property type="protein sequence ID" value="QSZ42046.1"/>
    <property type="molecule type" value="Genomic_DNA"/>
</dbReference>
<dbReference type="NCBIfam" id="TIGR04336">
    <property type="entry name" value="AmmeMemoSam_B"/>
    <property type="match status" value="1"/>
</dbReference>
<feature type="chain" id="PRO_5037133830" description="MEMO1 family protein GJV85_07960" evidence="3">
    <location>
        <begin position="24"/>
        <end position="482"/>
    </location>
</feature>
<dbReference type="NCBIfam" id="TIGR04335">
    <property type="entry name" value="AmmeMemoSam_A"/>
    <property type="match status" value="1"/>
</dbReference>
<feature type="domain" description="AMMECR1" evidence="4">
    <location>
        <begin position="309"/>
        <end position="482"/>
    </location>
</feature>
<dbReference type="PROSITE" id="PS51112">
    <property type="entry name" value="AMMECR1"/>
    <property type="match status" value="1"/>
</dbReference>
<dbReference type="Pfam" id="PF01875">
    <property type="entry name" value="Memo"/>
    <property type="match status" value="1"/>
</dbReference>
<evidence type="ECO:0000313" key="6">
    <source>
        <dbReference type="Proteomes" id="UP000671852"/>
    </source>
</evidence>
<dbReference type="AlphaFoldDB" id="A0A975B0M4"/>
<organism evidence="5 6">
    <name type="scientific">Sulfurimonas aquatica</name>
    <dbReference type="NCBI Taxonomy" id="2672570"/>
    <lineage>
        <taxon>Bacteria</taxon>
        <taxon>Pseudomonadati</taxon>
        <taxon>Campylobacterota</taxon>
        <taxon>Epsilonproteobacteria</taxon>
        <taxon>Campylobacterales</taxon>
        <taxon>Sulfurimonadaceae</taxon>
        <taxon>Sulfurimonas</taxon>
    </lineage>
</organism>